<dbReference type="AlphaFoldDB" id="A0A0G8F1V0"/>
<comment type="caution">
    <text evidence="2">The sequence shown here is derived from an EMBL/GenBank/DDBJ whole genome shotgun (WGS) entry which is preliminary data.</text>
</comment>
<name>A0A0G8F1V0_BACCE</name>
<dbReference type="PATRIC" id="fig|1396.428.peg.2899"/>
<evidence type="ECO:0000313" key="3">
    <source>
        <dbReference type="Proteomes" id="UP000035214"/>
    </source>
</evidence>
<evidence type="ECO:0008006" key="4">
    <source>
        <dbReference type="Google" id="ProtNLM"/>
    </source>
</evidence>
<evidence type="ECO:0000256" key="1">
    <source>
        <dbReference type="SAM" id="SignalP"/>
    </source>
</evidence>
<proteinExistence type="predicted"/>
<dbReference type="RefSeq" id="WP_046954533.1">
    <property type="nucleotide sequence ID" value="NZ_LCYI01000019.1"/>
</dbReference>
<keyword evidence="1" id="KW-0732">Signal</keyword>
<accession>A0A0G8F1V0</accession>
<feature type="chain" id="PRO_5038704395" description="Histidine kinase" evidence="1">
    <location>
        <begin position="22"/>
        <end position="223"/>
    </location>
</feature>
<reference evidence="2 3" key="1">
    <citation type="submission" date="2015-04" db="EMBL/GenBank/DDBJ databases">
        <title>Draft Genome Sequences of Eight Spore-Forming Food Isolates of Bacillus cereus Genome sequencing.</title>
        <authorList>
            <person name="Krawcyk A.O."/>
            <person name="de Jong A."/>
            <person name="Eijlander R.T."/>
            <person name="Berendsen E.M."/>
            <person name="Holsappel S."/>
            <person name="Wells-Bennik M."/>
            <person name="Kuipers O.P."/>
        </authorList>
    </citation>
    <scope>NUCLEOTIDE SEQUENCE [LARGE SCALE GENOMIC DNA]</scope>
    <source>
        <strain evidence="2 3">B4077</strain>
    </source>
</reference>
<gene>
    <name evidence="2" type="ORF">B4077_3604</name>
</gene>
<dbReference type="EMBL" id="LCYI01000019">
    <property type="protein sequence ID" value="KLA30384.1"/>
    <property type="molecule type" value="Genomic_DNA"/>
</dbReference>
<organism evidence="2 3">
    <name type="scientific">Bacillus cereus</name>
    <dbReference type="NCBI Taxonomy" id="1396"/>
    <lineage>
        <taxon>Bacteria</taxon>
        <taxon>Bacillati</taxon>
        <taxon>Bacillota</taxon>
        <taxon>Bacilli</taxon>
        <taxon>Bacillales</taxon>
        <taxon>Bacillaceae</taxon>
        <taxon>Bacillus</taxon>
        <taxon>Bacillus cereus group</taxon>
    </lineage>
</organism>
<dbReference type="Proteomes" id="UP000035214">
    <property type="component" value="Unassembled WGS sequence"/>
</dbReference>
<feature type="signal peptide" evidence="1">
    <location>
        <begin position="1"/>
        <end position="21"/>
    </location>
</feature>
<protein>
    <recommendedName>
        <fullName evidence="4">Histidine kinase</fullName>
    </recommendedName>
</protein>
<evidence type="ECO:0000313" key="2">
    <source>
        <dbReference type="EMBL" id="KLA30384.1"/>
    </source>
</evidence>
<sequence>MRIKLLLIFSLLFLKSCSPLKNNADAIVEPYKLTEEQSSILQMTPFQEGDSMFYSVTLKNEKDKIHAIIDYYQNGKKTNVIANIATSHFQEKKVKLSFLPPQSQLDKDVQVQKHWYVNIEGSSMLAPEEAPPIINSSTSTSTTLQSAINLTYNQKTTLAAIIKTNKETVRIPMLEEKTAIEQLLQENEHVYLFSIELKKNTKAEMQYNCISALVFNEVYFLTN</sequence>